<dbReference type="InterPro" id="IPR007627">
    <property type="entry name" value="RNA_pol_sigma70_r2"/>
</dbReference>
<dbReference type="EMBL" id="JAUEII010000018">
    <property type="protein sequence ID" value="MDN0049587.1"/>
    <property type="molecule type" value="Genomic_DNA"/>
</dbReference>
<dbReference type="InterPro" id="IPR039425">
    <property type="entry name" value="RNA_pol_sigma-70-like"/>
</dbReference>
<evidence type="ECO:0000259" key="6">
    <source>
        <dbReference type="Pfam" id="PF08281"/>
    </source>
</evidence>
<organism evidence="7 8">
    <name type="scientific">Bacteroides gallinaceum</name>
    <dbReference type="NCBI Taxonomy" id="1462571"/>
    <lineage>
        <taxon>Bacteria</taxon>
        <taxon>Pseudomonadati</taxon>
        <taxon>Bacteroidota</taxon>
        <taxon>Bacteroidia</taxon>
        <taxon>Bacteroidales</taxon>
        <taxon>Bacteroidaceae</taxon>
        <taxon>Bacteroides</taxon>
    </lineage>
</organism>
<dbReference type="Gene3D" id="1.10.1740.10">
    <property type="match status" value="1"/>
</dbReference>
<evidence type="ECO:0000259" key="5">
    <source>
        <dbReference type="Pfam" id="PF04542"/>
    </source>
</evidence>
<feature type="domain" description="RNA polymerase sigma factor 70 region 4 type 2" evidence="6">
    <location>
        <begin position="115"/>
        <end position="155"/>
    </location>
</feature>
<dbReference type="SUPFAM" id="SSF88659">
    <property type="entry name" value="Sigma3 and sigma4 domains of RNA polymerase sigma factors"/>
    <property type="match status" value="1"/>
</dbReference>
<dbReference type="InterPro" id="IPR014284">
    <property type="entry name" value="RNA_pol_sigma-70_dom"/>
</dbReference>
<evidence type="ECO:0000256" key="3">
    <source>
        <dbReference type="ARBA" id="ARBA00023082"/>
    </source>
</evidence>
<evidence type="ECO:0000256" key="2">
    <source>
        <dbReference type="ARBA" id="ARBA00023015"/>
    </source>
</evidence>
<dbReference type="Proteomes" id="UP001167871">
    <property type="component" value="Unassembled WGS sequence"/>
</dbReference>
<dbReference type="CDD" id="cd06171">
    <property type="entry name" value="Sigma70_r4"/>
    <property type="match status" value="1"/>
</dbReference>
<dbReference type="SUPFAM" id="SSF88946">
    <property type="entry name" value="Sigma2 domain of RNA polymerase sigma factors"/>
    <property type="match status" value="1"/>
</dbReference>
<gene>
    <name evidence="7" type="ORF">QVO10_09355</name>
</gene>
<keyword evidence="4" id="KW-0804">Transcription</keyword>
<accession>A0ABT7X671</accession>
<protein>
    <submittedName>
        <fullName evidence="7">Sigma-70 family RNA polymerase sigma factor</fullName>
    </submittedName>
</protein>
<dbReference type="Gene3D" id="1.10.10.10">
    <property type="entry name" value="Winged helix-like DNA-binding domain superfamily/Winged helix DNA-binding domain"/>
    <property type="match status" value="1"/>
</dbReference>
<comment type="caution">
    <text evidence="7">The sequence shown here is derived from an EMBL/GenBank/DDBJ whole genome shotgun (WGS) entry which is preliminary data.</text>
</comment>
<dbReference type="NCBIfam" id="TIGR02937">
    <property type="entry name" value="sigma70-ECF"/>
    <property type="match status" value="1"/>
</dbReference>
<dbReference type="Pfam" id="PF04542">
    <property type="entry name" value="Sigma70_r2"/>
    <property type="match status" value="1"/>
</dbReference>
<evidence type="ECO:0000256" key="1">
    <source>
        <dbReference type="ARBA" id="ARBA00010641"/>
    </source>
</evidence>
<dbReference type="InterPro" id="IPR013325">
    <property type="entry name" value="RNA_pol_sigma_r2"/>
</dbReference>
<comment type="similarity">
    <text evidence="1">Belongs to the sigma-70 factor family. ECF subfamily.</text>
</comment>
<keyword evidence="8" id="KW-1185">Reference proteome</keyword>
<sequence>MTDERIFIDFQQGKIDSLYANVYGKLILYASRCLGGDMSFMSEDCVQDAIYKTYQMRDTFRSAAAFKSYLYACVHNQAVSILRRQMAQENYLANREDEDFQNSLIEQEVLDLLFDSIRALPEKYRHLFELSFEQGLKNAEIARLLDVSESAVKKQKSTMIKQLRDEMFRRTDKDYMKVLCLLVCTLL</sequence>
<reference evidence="7" key="1">
    <citation type="submission" date="2023-06" db="EMBL/GenBank/DDBJ databases">
        <authorList>
            <person name="Zeman M."/>
            <person name="Kubasova T."/>
            <person name="Jahodarova E."/>
            <person name="Nykrynova M."/>
            <person name="Rychlik I."/>
        </authorList>
    </citation>
    <scope>NUCLEOTIDE SEQUENCE</scope>
    <source>
        <strain evidence="7">84_SSukc20</strain>
    </source>
</reference>
<dbReference type="InterPro" id="IPR013249">
    <property type="entry name" value="RNA_pol_sigma70_r4_t2"/>
</dbReference>
<reference evidence="7" key="2">
    <citation type="submission" date="2024-05" db="EMBL/GenBank/DDBJ databases">
        <title>Identification and characterization of horizontal gene transfer across gut microbiota members of farm animals based on homology search.</title>
        <authorList>
            <person name="Schwarzerova J."/>
            <person name="Nykrynova M."/>
            <person name="Jureckova K."/>
            <person name="Cejkova D."/>
            <person name="Rychlik I."/>
        </authorList>
    </citation>
    <scope>NUCLEOTIDE SEQUENCE</scope>
    <source>
        <strain evidence="7">84_SSukc20</strain>
    </source>
</reference>
<dbReference type="RefSeq" id="WP_022038824.1">
    <property type="nucleotide sequence ID" value="NZ_JACJJJ010000018.1"/>
</dbReference>
<proteinExistence type="inferred from homology"/>
<feature type="domain" description="RNA polymerase sigma-70 region 2" evidence="5">
    <location>
        <begin position="23"/>
        <end position="85"/>
    </location>
</feature>
<dbReference type="InterPro" id="IPR013324">
    <property type="entry name" value="RNA_pol_sigma_r3/r4-like"/>
</dbReference>
<dbReference type="PANTHER" id="PTHR43133">
    <property type="entry name" value="RNA POLYMERASE ECF-TYPE SIGMA FACTO"/>
    <property type="match status" value="1"/>
</dbReference>
<name>A0ABT7X671_9BACE</name>
<dbReference type="PANTHER" id="PTHR43133:SF46">
    <property type="entry name" value="RNA POLYMERASE SIGMA-70 FACTOR ECF SUBFAMILY"/>
    <property type="match status" value="1"/>
</dbReference>
<evidence type="ECO:0000313" key="8">
    <source>
        <dbReference type="Proteomes" id="UP001167871"/>
    </source>
</evidence>
<keyword evidence="2" id="KW-0805">Transcription regulation</keyword>
<dbReference type="Pfam" id="PF08281">
    <property type="entry name" value="Sigma70_r4_2"/>
    <property type="match status" value="1"/>
</dbReference>
<evidence type="ECO:0000313" key="7">
    <source>
        <dbReference type="EMBL" id="MDN0049587.1"/>
    </source>
</evidence>
<evidence type="ECO:0000256" key="4">
    <source>
        <dbReference type="ARBA" id="ARBA00023163"/>
    </source>
</evidence>
<keyword evidence="3" id="KW-0731">Sigma factor</keyword>
<dbReference type="InterPro" id="IPR036388">
    <property type="entry name" value="WH-like_DNA-bd_sf"/>
</dbReference>